<dbReference type="CDD" id="cd00886">
    <property type="entry name" value="MogA_MoaB"/>
    <property type="match status" value="1"/>
</dbReference>
<comment type="similarity">
    <text evidence="2 5">Belongs to the MoaB/Mog family.</text>
</comment>
<accession>A0ABZ2M583</accession>
<evidence type="ECO:0000313" key="7">
    <source>
        <dbReference type="EMBL" id="WXB17054.1"/>
    </source>
</evidence>
<dbReference type="EMBL" id="CP089984">
    <property type="protein sequence ID" value="WXB17054.1"/>
    <property type="molecule type" value="Genomic_DNA"/>
</dbReference>
<gene>
    <name evidence="7" type="ORF">LZC94_07205</name>
</gene>
<organism evidence="7 8">
    <name type="scientific">Pendulispora albinea</name>
    <dbReference type="NCBI Taxonomy" id="2741071"/>
    <lineage>
        <taxon>Bacteria</taxon>
        <taxon>Pseudomonadati</taxon>
        <taxon>Myxococcota</taxon>
        <taxon>Myxococcia</taxon>
        <taxon>Myxococcales</taxon>
        <taxon>Sorangiineae</taxon>
        <taxon>Pendulisporaceae</taxon>
        <taxon>Pendulispora</taxon>
    </lineage>
</organism>
<evidence type="ECO:0000256" key="2">
    <source>
        <dbReference type="ARBA" id="ARBA00006112"/>
    </source>
</evidence>
<comment type="function">
    <text evidence="5">May be involved in the biosynthesis of molybdopterin.</text>
</comment>
<dbReference type="InterPro" id="IPR036425">
    <property type="entry name" value="MoaB/Mog-like_dom_sf"/>
</dbReference>
<name>A0ABZ2M583_9BACT</name>
<evidence type="ECO:0000256" key="4">
    <source>
        <dbReference type="ARBA" id="ARBA00023150"/>
    </source>
</evidence>
<evidence type="ECO:0000259" key="6">
    <source>
        <dbReference type="SMART" id="SM00852"/>
    </source>
</evidence>
<dbReference type="SMART" id="SM00852">
    <property type="entry name" value="MoCF_biosynth"/>
    <property type="match status" value="1"/>
</dbReference>
<evidence type="ECO:0000256" key="1">
    <source>
        <dbReference type="ARBA" id="ARBA00005046"/>
    </source>
</evidence>
<dbReference type="InterPro" id="IPR001453">
    <property type="entry name" value="MoaB/Mog_dom"/>
</dbReference>
<dbReference type="InterPro" id="IPR012245">
    <property type="entry name" value="MoaB"/>
</dbReference>
<dbReference type="Proteomes" id="UP001370348">
    <property type="component" value="Chromosome"/>
</dbReference>
<dbReference type="Pfam" id="PF00994">
    <property type="entry name" value="MoCF_biosynth"/>
    <property type="match status" value="1"/>
</dbReference>
<evidence type="ECO:0000256" key="3">
    <source>
        <dbReference type="ARBA" id="ARBA00015262"/>
    </source>
</evidence>
<keyword evidence="8" id="KW-1185">Reference proteome</keyword>
<keyword evidence="4 5" id="KW-0501">Molybdenum cofactor biosynthesis</keyword>
<feature type="domain" description="MoaB/Mog" evidence="6">
    <location>
        <begin position="8"/>
        <end position="152"/>
    </location>
</feature>
<dbReference type="Gene3D" id="3.40.980.10">
    <property type="entry name" value="MoaB/Mog-like domain"/>
    <property type="match status" value="1"/>
</dbReference>
<dbReference type="PIRSF" id="PIRSF006443">
    <property type="entry name" value="MoaB"/>
    <property type="match status" value="1"/>
</dbReference>
<dbReference type="PANTHER" id="PTHR43232">
    <property type="entry name" value="MOLYBDENUM COFACTOR BIOSYNTHESIS PROTEIN B"/>
    <property type="match status" value="1"/>
</dbReference>
<dbReference type="PROSITE" id="PS01078">
    <property type="entry name" value="MOCF_BIOSYNTHESIS_1"/>
    <property type="match status" value="1"/>
</dbReference>
<dbReference type="RefSeq" id="WP_394826683.1">
    <property type="nucleotide sequence ID" value="NZ_CP089984.1"/>
</dbReference>
<dbReference type="NCBIfam" id="TIGR00177">
    <property type="entry name" value="molyb_syn"/>
    <property type="match status" value="1"/>
</dbReference>
<comment type="pathway">
    <text evidence="1 5">Cofactor biosynthesis; molybdopterin biosynthesis.</text>
</comment>
<protein>
    <recommendedName>
        <fullName evidence="3 5">Molybdenum cofactor biosynthesis protein B</fullName>
    </recommendedName>
</protein>
<evidence type="ECO:0000313" key="8">
    <source>
        <dbReference type="Proteomes" id="UP001370348"/>
    </source>
</evidence>
<proteinExistence type="inferred from homology"/>
<dbReference type="PANTHER" id="PTHR43232:SF2">
    <property type="entry name" value="MOLYBDENUM COFACTOR BIOSYNTHESIS PROTEIN B"/>
    <property type="match status" value="1"/>
</dbReference>
<dbReference type="InterPro" id="IPR008284">
    <property type="entry name" value="MoCF_biosynth_CS"/>
</dbReference>
<evidence type="ECO:0000256" key="5">
    <source>
        <dbReference type="PIRNR" id="PIRNR006443"/>
    </source>
</evidence>
<dbReference type="SUPFAM" id="SSF53218">
    <property type="entry name" value="Molybdenum cofactor biosynthesis proteins"/>
    <property type="match status" value="1"/>
</dbReference>
<reference evidence="7 8" key="1">
    <citation type="submission" date="2021-12" db="EMBL/GenBank/DDBJ databases">
        <title>Discovery of the Pendulisporaceae a myxobacterial family with distinct sporulation behavior and unique specialized metabolism.</title>
        <authorList>
            <person name="Garcia R."/>
            <person name="Popoff A."/>
            <person name="Bader C.D."/>
            <person name="Loehr J."/>
            <person name="Walesch S."/>
            <person name="Walt C."/>
            <person name="Boldt J."/>
            <person name="Bunk B."/>
            <person name="Haeckl F.J.F.P.J."/>
            <person name="Gunesch A.P."/>
            <person name="Birkelbach J."/>
            <person name="Nuebel U."/>
            <person name="Pietschmann T."/>
            <person name="Bach T."/>
            <person name="Mueller R."/>
        </authorList>
    </citation>
    <scope>NUCLEOTIDE SEQUENCE [LARGE SCALE GENOMIC DNA]</scope>
    <source>
        <strain evidence="7 8">MSr11954</strain>
    </source>
</reference>
<sequence>MPSAIRIVTVTVSDTRTEDTDESGKILRERLESAGFGVAGHRIVRDEPDVIVELVRGFASEPPMDAVILTGGTGIAPRDRTYEALESLFDKRLDGFGEAFRRLSWDAIGPRAILSRATSGVVGRTVVFSLPGSTNAVRLGVDALIAPTLEHAVALASGKGGHHHHGAK</sequence>